<dbReference type="RefSeq" id="XP_005643999.1">
    <property type="nucleotide sequence ID" value="XM_005643942.1"/>
</dbReference>
<feature type="domain" description="Helicase ATP-binding" evidence="9">
    <location>
        <begin position="191"/>
        <end position="366"/>
    </location>
</feature>
<keyword evidence="13" id="KW-1185">Reference proteome</keyword>
<feature type="short sequence motif" description="Q motif" evidence="6">
    <location>
        <begin position="160"/>
        <end position="188"/>
    </location>
</feature>
<dbReference type="GO" id="GO:0003676">
    <property type="term" value="F:nucleic acid binding"/>
    <property type="evidence" value="ECO:0007669"/>
    <property type="project" value="InterPro"/>
</dbReference>
<dbReference type="PROSITE" id="PS51192">
    <property type="entry name" value="HELICASE_ATP_BIND_1"/>
    <property type="match status" value="1"/>
</dbReference>
<feature type="non-terminal residue" evidence="12">
    <location>
        <position position="1"/>
    </location>
</feature>
<dbReference type="GO" id="GO:0003724">
    <property type="term" value="F:RNA helicase activity"/>
    <property type="evidence" value="ECO:0007669"/>
    <property type="project" value="UniProtKB-EC"/>
</dbReference>
<keyword evidence="5 7" id="KW-0067">ATP-binding</keyword>
<dbReference type="Proteomes" id="UP000007264">
    <property type="component" value="Unassembled WGS sequence"/>
</dbReference>
<keyword evidence="3 7" id="KW-0378">Hydrolase</keyword>
<evidence type="ECO:0000256" key="3">
    <source>
        <dbReference type="ARBA" id="ARBA00022801"/>
    </source>
</evidence>
<evidence type="ECO:0000256" key="1">
    <source>
        <dbReference type="ARBA" id="ARBA00012552"/>
    </source>
</evidence>
<evidence type="ECO:0000259" key="11">
    <source>
        <dbReference type="PROSITE" id="PS51195"/>
    </source>
</evidence>
<organism evidence="12 13">
    <name type="scientific">Coccomyxa subellipsoidea (strain C-169)</name>
    <name type="common">Green microalga</name>
    <dbReference type="NCBI Taxonomy" id="574566"/>
    <lineage>
        <taxon>Eukaryota</taxon>
        <taxon>Viridiplantae</taxon>
        <taxon>Chlorophyta</taxon>
        <taxon>core chlorophytes</taxon>
        <taxon>Trebouxiophyceae</taxon>
        <taxon>Trebouxiophyceae incertae sedis</taxon>
        <taxon>Coccomyxaceae</taxon>
        <taxon>Coccomyxa</taxon>
        <taxon>Coccomyxa subellipsoidea</taxon>
    </lineage>
</organism>
<dbReference type="SUPFAM" id="SSF52540">
    <property type="entry name" value="P-loop containing nucleoside triphosphate hydrolases"/>
    <property type="match status" value="2"/>
</dbReference>
<dbReference type="CDD" id="cd18787">
    <property type="entry name" value="SF2_C_DEAD"/>
    <property type="match status" value="1"/>
</dbReference>
<dbReference type="PROSITE" id="PS51194">
    <property type="entry name" value="HELICASE_CTER"/>
    <property type="match status" value="1"/>
</dbReference>
<dbReference type="EC" id="3.6.4.13" evidence="1"/>
<reference evidence="12 13" key="1">
    <citation type="journal article" date="2012" name="Genome Biol.">
        <title>The genome of the polar eukaryotic microalga coccomyxa subellipsoidea reveals traits of cold adaptation.</title>
        <authorList>
            <person name="Blanc G."/>
            <person name="Agarkova I."/>
            <person name="Grimwood J."/>
            <person name="Kuo A."/>
            <person name="Brueggeman A."/>
            <person name="Dunigan D."/>
            <person name="Gurnon J."/>
            <person name="Ladunga I."/>
            <person name="Lindquist E."/>
            <person name="Lucas S."/>
            <person name="Pangilinan J."/>
            <person name="Proschold T."/>
            <person name="Salamov A."/>
            <person name="Schmutz J."/>
            <person name="Weeks D."/>
            <person name="Yamada T."/>
            <person name="Claverie J.M."/>
            <person name="Grigoriev I."/>
            <person name="Van Etten J."/>
            <person name="Lomsadze A."/>
            <person name="Borodovsky M."/>
        </authorList>
    </citation>
    <scope>NUCLEOTIDE SEQUENCE [LARGE SCALE GENOMIC DNA]</scope>
    <source>
        <strain evidence="12 13">C-169</strain>
    </source>
</reference>
<feature type="region of interest" description="Disordered" evidence="8">
    <location>
        <begin position="1"/>
        <end position="42"/>
    </location>
</feature>
<evidence type="ECO:0000256" key="7">
    <source>
        <dbReference type="RuleBase" id="RU000492"/>
    </source>
</evidence>
<evidence type="ECO:0000259" key="9">
    <source>
        <dbReference type="PROSITE" id="PS51192"/>
    </source>
</evidence>
<dbReference type="GeneID" id="17037423"/>
<evidence type="ECO:0000256" key="8">
    <source>
        <dbReference type="SAM" id="MobiDB-lite"/>
    </source>
</evidence>
<protein>
    <recommendedName>
        <fullName evidence="1">RNA helicase</fullName>
        <ecNumber evidence="1">3.6.4.13</ecNumber>
    </recommendedName>
</protein>
<dbReference type="SMART" id="SM00487">
    <property type="entry name" value="DEXDc"/>
    <property type="match status" value="1"/>
</dbReference>
<proteinExistence type="inferred from homology"/>
<accession>I0YM36</accession>
<dbReference type="FunFam" id="3.40.50.300:FF:000079">
    <property type="entry name" value="probable ATP-dependent RNA helicase DDX17"/>
    <property type="match status" value="1"/>
</dbReference>
<dbReference type="Pfam" id="PF00270">
    <property type="entry name" value="DEAD"/>
    <property type="match status" value="1"/>
</dbReference>
<dbReference type="InterPro" id="IPR027417">
    <property type="entry name" value="P-loop_NTPase"/>
</dbReference>
<evidence type="ECO:0000256" key="5">
    <source>
        <dbReference type="ARBA" id="ARBA00022840"/>
    </source>
</evidence>
<keyword evidence="2 7" id="KW-0547">Nucleotide-binding</keyword>
<evidence type="ECO:0000313" key="13">
    <source>
        <dbReference type="Proteomes" id="UP000007264"/>
    </source>
</evidence>
<dbReference type="InterPro" id="IPR000629">
    <property type="entry name" value="RNA-helicase_DEAD-box_CS"/>
</dbReference>
<dbReference type="PROSITE" id="PS00039">
    <property type="entry name" value="DEAD_ATP_HELICASE"/>
    <property type="match status" value="1"/>
</dbReference>
<evidence type="ECO:0000256" key="6">
    <source>
        <dbReference type="PROSITE-ProRule" id="PRU00552"/>
    </source>
</evidence>
<keyword evidence="4 7" id="KW-0347">Helicase</keyword>
<dbReference type="SMART" id="SM00490">
    <property type="entry name" value="HELICc"/>
    <property type="match status" value="1"/>
</dbReference>
<dbReference type="STRING" id="574566.I0YM36"/>
<dbReference type="InterPro" id="IPR014014">
    <property type="entry name" value="RNA_helicase_DEAD_Q_motif"/>
</dbReference>
<dbReference type="EMBL" id="AGSI01000019">
    <property type="protein sequence ID" value="EIE19455.1"/>
    <property type="molecule type" value="Genomic_DNA"/>
</dbReference>
<dbReference type="AlphaFoldDB" id="I0YM36"/>
<comment type="caution">
    <text evidence="12">The sequence shown here is derived from an EMBL/GenBank/DDBJ whole genome shotgun (WGS) entry which is preliminary data.</text>
</comment>
<evidence type="ECO:0000259" key="10">
    <source>
        <dbReference type="PROSITE" id="PS51194"/>
    </source>
</evidence>
<evidence type="ECO:0000313" key="12">
    <source>
        <dbReference type="EMBL" id="EIE19455.1"/>
    </source>
</evidence>
<evidence type="ECO:0000256" key="4">
    <source>
        <dbReference type="ARBA" id="ARBA00022806"/>
    </source>
</evidence>
<comment type="similarity">
    <text evidence="7">Belongs to the DEAD box helicase family.</text>
</comment>
<name>I0YM36_COCSC</name>
<dbReference type="OrthoDB" id="196131at2759"/>
<dbReference type="Pfam" id="PF00271">
    <property type="entry name" value="Helicase_C"/>
    <property type="match status" value="1"/>
</dbReference>
<dbReference type="PROSITE" id="PS51195">
    <property type="entry name" value="Q_MOTIF"/>
    <property type="match status" value="1"/>
</dbReference>
<dbReference type="PANTHER" id="PTHR47958">
    <property type="entry name" value="ATP-DEPENDENT RNA HELICASE DBP3"/>
    <property type="match status" value="1"/>
</dbReference>
<dbReference type="InterPro" id="IPR001650">
    <property type="entry name" value="Helicase_C-like"/>
</dbReference>
<dbReference type="GO" id="GO:0016787">
    <property type="term" value="F:hydrolase activity"/>
    <property type="evidence" value="ECO:0007669"/>
    <property type="project" value="UniProtKB-KW"/>
</dbReference>
<dbReference type="GO" id="GO:0005524">
    <property type="term" value="F:ATP binding"/>
    <property type="evidence" value="ECO:0007669"/>
    <property type="project" value="UniProtKB-KW"/>
</dbReference>
<gene>
    <name evidence="12" type="ORF">COCSUDRAFT_1346</name>
</gene>
<feature type="domain" description="DEAD-box RNA helicase Q" evidence="11">
    <location>
        <begin position="160"/>
        <end position="188"/>
    </location>
</feature>
<dbReference type="InterPro" id="IPR011545">
    <property type="entry name" value="DEAD/DEAH_box_helicase_dom"/>
</dbReference>
<dbReference type="KEGG" id="csl:COCSUDRAFT_1346"/>
<feature type="domain" description="Helicase C-terminal" evidence="10">
    <location>
        <begin position="397"/>
        <end position="539"/>
    </location>
</feature>
<sequence length="561" mass="60479">SAQAANVDEDDPLDLYMMGIDQQVKDDKPSGRKPKPGIELDEDDNVADFLQARKQTAATAAAADAMAAASGYGSDEEVYATARAVDDAEYGDSDSGAPLDKKKIEPLPPLDHATVEYEDFAKVFYDEHPAMTAMTHAEVTALRARVGIRVSGFDAPKPVQTFEQCGFDGMLMGVIKKAGYQKPTPIQAQALPAALAGRDILGIAKTGSGKTAAFVLPMLVHIMDQPELEKGEGPIGIIVAPTRELSEQIHKETRRFSKPYNLRVCAAFGGLSKYDQFKDLKAGAEVAVCTPGRMIDLIKMKACMCTRVTYLVFDEADRMFDMGFEPQVRSIIGQVRPDRQTLLFSATLPNKIDRLVQDALTSPVRVTVGEIGAANDDISQVAEVLDDSAKWTWLQANVQSFIDQGDVLVFVSTKVRAEEISGQLQAAGLKAAAIHGDMDQHTRMQVLHDFKAGKHHALVATDVAARGLDIKSIKTVVNIDAAKDIDTHVHRVGRTGRAGDKDGVAYTLVTPREARFAGELVNSLAAANQQVPKALMDLAAKDGHFRKAGHRTAGCGRGGRG</sequence>
<dbReference type="eggNOG" id="KOG0339">
    <property type="taxonomic scope" value="Eukaryota"/>
</dbReference>
<dbReference type="InterPro" id="IPR014001">
    <property type="entry name" value="Helicase_ATP-bd"/>
</dbReference>
<evidence type="ECO:0000256" key="2">
    <source>
        <dbReference type="ARBA" id="ARBA00022741"/>
    </source>
</evidence>
<feature type="non-terminal residue" evidence="12">
    <location>
        <position position="561"/>
    </location>
</feature>
<dbReference type="Gene3D" id="3.40.50.300">
    <property type="entry name" value="P-loop containing nucleotide triphosphate hydrolases"/>
    <property type="match status" value="2"/>
</dbReference>